<dbReference type="GO" id="GO:0009718">
    <property type="term" value="P:anthocyanin-containing compound biosynthetic process"/>
    <property type="evidence" value="ECO:0007669"/>
    <property type="project" value="UniProtKB-UniPathway"/>
</dbReference>
<evidence type="ECO:0000256" key="2">
    <source>
        <dbReference type="ARBA" id="ARBA00009995"/>
    </source>
</evidence>
<dbReference type="SUPFAM" id="SSF53756">
    <property type="entry name" value="UDP-Glycosyltransferase/glycogen phosphorylase"/>
    <property type="match status" value="1"/>
</dbReference>
<dbReference type="GO" id="GO:0047213">
    <property type="term" value="F:anthocyanidin 3-O-glucosyltransferase activity"/>
    <property type="evidence" value="ECO:0007669"/>
    <property type="project" value="UniProtKB-EC"/>
</dbReference>
<dbReference type="EC" id="2.4.1.-" evidence="7"/>
<evidence type="ECO:0000256" key="1">
    <source>
        <dbReference type="ARBA" id="ARBA00004935"/>
    </source>
</evidence>
<dbReference type="InterPro" id="IPR035595">
    <property type="entry name" value="UDP_glycos_trans_CS"/>
</dbReference>
<accession>A0A6M2E9J4</accession>
<sequence>MDASSSDSKYHVVLFPFMSKGHTIPLLHLARLFLRRPNFIVTVFTTSGNRSFIANSLSDTTAFIIDLPFPQNVPQIPAGVESTDKLPSMSLFAPFALSTKLMQPDFEKAIETLPRVNFMVSDGFLWWTLDSAIKFGFPRLVSFGMSIYSSCLSKVVVEHRLLFGPESDDELITLPQFPWIKVTRNDFGSTFRDPEPSGPHFEFIIATITAAVNSYGTIINSFYELEATFADYWNKENGNTTWFVGPLCLADAPRLEHETRKKPTWIKWLDQKLEQGRSVLYVAFGSQVDISPQQLKEIAIGLKKSKVNFLWVMKAKDPEFGDESELEESIGDGGIIVREWIDQREILMHQSVNGFLSHCGWNSVLESICAGVPILAWPMMADQPLNARMVVEEIKVGLRVETCNGSVGGFVKWEGLKKMVKELMEGETGKEVRKNAEEYGEIAKKAMEEGSGSSRRNLDVLVDALCNPRNP</sequence>
<evidence type="ECO:0000256" key="5">
    <source>
        <dbReference type="ARBA" id="ARBA00047606"/>
    </source>
</evidence>
<keyword evidence="3 6" id="KW-0328">Glycosyltransferase</keyword>
<dbReference type="PROSITE" id="PS00375">
    <property type="entry name" value="UDPGT"/>
    <property type="match status" value="1"/>
</dbReference>
<evidence type="ECO:0000313" key="8">
    <source>
        <dbReference type="EMBL" id="NUU81168.1"/>
    </source>
</evidence>
<dbReference type="InterPro" id="IPR002213">
    <property type="entry name" value="UDP_glucos_trans"/>
</dbReference>
<evidence type="ECO:0000256" key="6">
    <source>
        <dbReference type="RuleBase" id="RU003718"/>
    </source>
</evidence>
<dbReference type="PANTHER" id="PTHR48047">
    <property type="entry name" value="GLYCOSYLTRANSFERASE"/>
    <property type="match status" value="1"/>
</dbReference>
<evidence type="ECO:0000256" key="4">
    <source>
        <dbReference type="ARBA" id="ARBA00022679"/>
    </source>
</evidence>
<dbReference type="FunFam" id="3.40.50.2000:FF:000107">
    <property type="entry name" value="Glycosyltransferase"/>
    <property type="match status" value="1"/>
</dbReference>
<reference evidence="8" key="1">
    <citation type="submission" date="2020-03" db="EMBL/GenBank/DDBJ databases">
        <authorList>
            <person name="Zhang R."/>
        </authorList>
    </citation>
    <scope>NUCLEOTIDE SEQUENCE</scope>
</reference>
<protein>
    <recommendedName>
        <fullName evidence="7">Glycosyltransferase</fullName>
        <ecNumber evidence="7">2.4.1.-</ecNumber>
    </recommendedName>
</protein>
<dbReference type="AlphaFoldDB" id="A0A6M2E9J4"/>
<dbReference type="UniPathway" id="UPA00009"/>
<dbReference type="CDD" id="cd03784">
    <property type="entry name" value="GT1_Gtf-like"/>
    <property type="match status" value="1"/>
</dbReference>
<dbReference type="PANTHER" id="PTHR48047:SF164">
    <property type="entry name" value="GLYCOSYLTRANSFERASE"/>
    <property type="match status" value="1"/>
</dbReference>
<organism evidence="8">
    <name type="scientific">Populus davidiana</name>
    <dbReference type="NCBI Taxonomy" id="266767"/>
    <lineage>
        <taxon>Eukaryota</taxon>
        <taxon>Viridiplantae</taxon>
        <taxon>Streptophyta</taxon>
        <taxon>Embryophyta</taxon>
        <taxon>Tracheophyta</taxon>
        <taxon>Spermatophyta</taxon>
        <taxon>Magnoliopsida</taxon>
        <taxon>eudicotyledons</taxon>
        <taxon>Gunneridae</taxon>
        <taxon>Pentapetalae</taxon>
        <taxon>rosids</taxon>
        <taxon>fabids</taxon>
        <taxon>Malpighiales</taxon>
        <taxon>Salicaceae</taxon>
        <taxon>Saliceae</taxon>
        <taxon>Populus</taxon>
    </lineage>
</organism>
<dbReference type="EMBL" id="GILB01000835">
    <property type="protein sequence ID" value="NUU81168.1"/>
    <property type="molecule type" value="Transcribed_RNA"/>
</dbReference>
<comment type="similarity">
    <text evidence="2 6">Belongs to the UDP-glycosyltransferase family.</text>
</comment>
<name>A0A6M2E9J4_9ROSI</name>
<evidence type="ECO:0000256" key="7">
    <source>
        <dbReference type="RuleBase" id="RU362057"/>
    </source>
</evidence>
<comment type="catalytic activity">
    <reaction evidence="5">
        <text>an anthocyanidin + UDP-alpha-D-glucose + H(+) = an anthocyanidin 3-O-beta-D-glucoside + UDP</text>
        <dbReference type="Rhea" id="RHEA:20093"/>
        <dbReference type="ChEBI" id="CHEBI:15378"/>
        <dbReference type="ChEBI" id="CHEBI:16307"/>
        <dbReference type="ChEBI" id="CHEBI:58223"/>
        <dbReference type="ChEBI" id="CHEBI:58885"/>
        <dbReference type="ChEBI" id="CHEBI:143576"/>
        <dbReference type="EC" id="2.4.1.115"/>
    </reaction>
</comment>
<dbReference type="Pfam" id="PF00201">
    <property type="entry name" value="UDPGT"/>
    <property type="match status" value="1"/>
</dbReference>
<comment type="pathway">
    <text evidence="1">Pigment biosynthesis; anthocyanin biosynthesis.</text>
</comment>
<keyword evidence="4 6" id="KW-0808">Transferase</keyword>
<evidence type="ECO:0000256" key="3">
    <source>
        <dbReference type="ARBA" id="ARBA00022676"/>
    </source>
</evidence>
<proteinExistence type="inferred from homology"/>
<dbReference type="Gene3D" id="3.40.50.2000">
    <property type="entry name" value="Glycogen Phosphorylase B"/>
    <property type="match status" value="2"/>
</dbReference>